<dbReference type="Proteomes" id="UP000821853">
    <property type="component" value="Chromosome 2"/>
</dbReference>
<reference evidence="4 5" key="1">
    <citation type="journal article" date="2020" name="Cell">
        <title>Large-Scale Comparative Analyses of Tick Genomes Elucidate Their Genetic Diversity and Vector Capacities.</title>
        <authorList>
            <consortium name="Tick Genome and Microbiome Consortium (TIGMIC)"/>
            <person name="Jia N."/>
            <person name="Wang J."/>
            <person name="Shi W."/>
            <person name="Du L."/>
            <person name="Sun Y."/>
            <person name="Zhan W."/>
            <person name="Jiang J.F."/>
            <person name="Wang Q."/>
            <person name="Zhang B."/>
            <person name="Ji P."/>
            <person name="Bell-Sakyi L."/>
            <person name="Cui X.M."/>
            <person name="Yuan T.T."/>
            <person name="Jiang B.G."/>
            <person name="Yang W.F."/>
            <person name="Lam T.T."/>
            <person name="Chang Q.C."/>
            <person name="Ding S.J."/>
            <person name="Wang X.J."/>
            <person name="Zhu J.G."/>
            <person name="Ruan X.D."/>
            <person name="Zhao L."/>
            <person name="Wei J.T."/>
            <person name="Ye R.Z."/>
            <person name="Que T.C."/>
            <person name="Du C.H."/>
            <person name="Zhou Y.H."/>
            <person name="Cheng J.X."/>
            <person name="Dai P.F."/>
            <person name="Guo W.B."/>
            <person name="Han X.H."/>
            <person name="Huang E.J."/>
            <person name="Li L.F."/>
            <person name="Wei W."/>
            <person name="Gao Y.C."/>
            <person name="Liu J.Z."/>
            <person name="Shao H.Z."/>
            <person name="Wang X."/>
            <person name="Wang C.C."/>
            <person name="Yang T.C."/>
            <person name="Huo Q.B."/>
            <person name="Li W."/>
            <person name="Chen H.Y."/>
            <person name="Chen S.E."/>
            <person name="Zhou L.G."/>
            <person name="Ni X.B."/>
            <person name="Tian J.H."/>
            <person name="Sheng Y."/>
            <person name="Liu T."/>
            <person name="Pan Y.S."/>
            <person name="Xia L.Y."/>
            <person name="Li J."/>
            <person name="Zhao F."/>
            <person name="Cao W.C."/>
        </authorList>
    </citation>
    <scope>NUCLEOTIDE SEQUENCE [LARGE SCALE GENOMIC DNA]</scope>
    <source>
        <strain evidence="4">HaeL-2018</strain>
    </source>
</reference>
<dbReference type="EMBL" id="JABSTR010000004">
    <property type="protein sequence ID" value="KAH9367701.1"/>
    <property type="molecule type" value="Genomic_DNA"/>
</dbReference>
<organism evidence="4 5">
    <name type="scientific">Haemaphysalis longicornis</name>
    <name type="common">Bush tick</name>
    <dbReference type="NCBI Taxonomy" id="44386"/>
    <lineage>
        <taxon>Eukaryota</taxon>
        <taxon>Metazoa</taxon>
        <taxon>Ecdysozoa</taxon>
        <taxon>Arthropoda</taxon>
        <taxon>Chelicerata</taxon>
        <taxon>Arachnida</taxon>
        <taxon>Acari</taxon>
        <taxon>Parasitiformes</taxon>
        <taxon>Ixodida</taxon>
        <taxon>Ixodoidea</taxon>
        <taxon>Ixodidae</taxon>
        <taxon>Haemaphysalinae</taxon>
        <taxon>Haemaphysalis</taxon>
    </lineage>
</organism>
<dbReference type="Gene3D" id="3.40.50.1240">
    <property type="entry name" value="Phosphoglycerate mutase-like"/>
    <property type="match status" value="1"/>
</dbReference>
<name>A0A9J6FX57_HAELO</name>
<keyword evidence="1" id="KW-0378">Hydrolase</keyword>
<gene>
    <name evidence="4" type="ORF">HPB48_014680</name>
</gene>
<dbReference type="PANTHER" id="PTHR11567">
    <property type="entry name" value="ACID PHOSPHATASE-RELATED"/>
    <property type="match status" value="1"/>
</dbReference>
<evidence type="ECO:0000256" key="2">
    <source>
        <dbReference type="SAM" id="MobiDB-lite"/>
    </source>
</evidence>
<evidence type="ECO:0000256" key="3">
    <source>
        <dbReference type="SAM" id="Phobius"/>
    </source>
</evidence>
<dbReference type="AlphaFoldDB" id="A0A9J6FX57"/>
<evidence type="ECO:0000313" key="5">
    <source>
        <dbReference type="Proteomes" id="UP000821853"/>
    </source>
</evidence>
<keyword evidence="5" id="KW-1185">Reference proteome</keyword>
<dbReference type="OrthoDB" id="6483752at2759"/>
<protein>
    <recommendedName>
        <fullName evidence="6">Lysosomal acid phosphatase</fullName>
    </recommendedName>
</protein>
<dbReference type="PANTHER" id="PTHR11567:SF110">
    <property type="entry name" value="2-PHOSPHOXYLOSE PHOSPHATASE 1"/>
    <property type="match status" value="1"/>
</dbReference>
<dbReference type="VEuPathDB" id="VectorBase:HLOH_050178"/>
<dbReference type="SUPFAM" id="SSF53254">
    <property type="entry name" value="Phosphoglycerate mutase-like"/>
    <property type="match status" value="1"/>
</dbReference>
<keyword evidence="3" id="KW-1133">Transmembrane helix</keyword>
<dbReference type="OMA" id="WGAKHIR"/>
<keyword evidence="3" id="KW-0812">Transmembrane</keyword>
<sequence>MQQKHKGRKRSSVCNLSVPCVSAALHLFTLVLKSTLYLGLFVFGFYILTQKYSMPGYTKISLTSYPTEMTPVHLCRSDPPAGRRSPSTAARQQPTRNHDQLQISLHITLSCFTDSYDRRINHSFLECCCLPAQVSARSSPMPRCFDSAALVLYGLYPARGEEAQLEPGRDWQPVGITRLLDDIDKYAALCLPRLHEAVQELSSLEIPGSDATAPESRSESASRYLRTAGDVLNYVANMTNVSVDPGIPSYIPAWRNLDSLFVTREYALPLPEWALEHLRELDWVLGKSIELVSRSQMDNMAGILIKDVVARMRFGDGRGPSLYQGNHETSAGPKMTLFSYHDLNVAGALLGLNGTMTARPPYGSAVIVEAFTTGATETATRLYVRVLYKAGEQLSEIPIEGCDVPCPVEQFDEFVQWRFRPVSREQCGWSEHQPLI</sequence>
<feature type="compositionally biased region" description="Polar residues" evidence="2">
    <location>
        <begin position="85"/>
        <end position="98"/>
    </location>
</feature>
<feature type="transmembrane region" description="Helical" evidence="3">
    <location>
        <begin position="21"/>
        <end position="48"/>
    </location>
</feature>
<evidence type="ECO:0008006" key="6">
    <source>
        <dbReference type="Google" id="ProtNLM"/>
    </source>
</evidence>
<feature type="region of interest" description="Disordered" evidence="2">
    <location>
        <begin position="75"/>
        <end position="98"/>
    </location>
</feature>
<dbReference type="InterPro" id="IPR050645">
    <property type="entry name" value="Histidine_acid_phosphatase"/>
</dbReference>
<comment type="caution">
    <text evidence="4">The sequence shown here is derived from an EMBL/GenBank/DDBJ whole genome shotgun (WGS) entry which is preliminary data.</text>
</comment>
<keyword evidence="3" id="KW-0472">Membrane</keyword>
<evidence type="ECO:0000256" key="1">
    <source>
        <dbReference type="ARBA" id="ARBA00022801"/>
    </source>
</evidence>
<accession>A0A9J6FX57</accession>
<dbReference type="InterPro" id="IPR029033">
    <property type="entry name" value="His_PPase_superfam"/>
</dbReference>
<dbReference type="GO" id="GO:0016791">
    <property type="term" value="F:phosphatase activity"/>
    <property type="evidence" value="ECO:0007669"/>
    <property type="project" value="UniProtKB-ARBA"/>
</dbReference>
<proteinExistence type="predicted"/>
<evidence type="ECO:0000313" key="4">
    <source>
        <dbReference type="EMBL" id="KAH9367701.1"/>
    </source>
</evidence>